<dbReference type="RefSeq" id="WP_345738233.1">
    <property type="nucleotide sequence ID" value="NZ_BAABIA010000009.1"/>
</dbReference>
<gene>
    <name evidence="2" type="ORF">GCM10023213_40550</name>
</gene>
<evidence type="ECO:0000313" key="3">
    <source>
        <dbReference type="Proteomes" id="UP001499852"/>
    </source>
</evidence>
<evidence type="ECO:0000256" key="1">
    <source>
        <dbReference type="SAM" id="Phobius"/>
    </source>
</evidence>
<evidence type="ECO:0000313" key="2">
    <source>
        <dbReference type="EMBL" id="GAA5146828.1"/>
    </source>
</evidence>
<keyword evidence="1" id="KW-1133">Transmembrane helix</keyword>
<name>A0ABP9PL00_9BACT</name>
<accession>A0ABP9PL00</accession>
<dbReference type="EMBL" id="BAABIA010000009">
    <property type="protein sequence ID" value="GAA5146828.1"/>
    <property type="molecule type" value="Genomic_DNA"/>
</dbReference>
<organism evidence="2 3">
    <name type="scientific">Prosthecobacter algae</name>
    <dbReference type="NCBI Taxonomy" id="1144682"/>
    <lineage>
        <taxon>Bacteria</taxon>
        <taxon>Pseudomonadati</taxon>
        <taxon>Verrucomicrobiota</taxon>
        <taxon>Verrucomicrobiia</taxon>
        <taxon>Verrucomicrobiales</taxon>
        <taxon>Verrucomicrobiaceae</taxon>
        <taxon>Prosthecobacter</taxon>
    </lineage>
</organism>
<keyword evidence="1" id="KW-0472">Membrane</keyword>
<sequence length="179" mass="19989">MDTLANAPASSAQEIWSQQEVDAYLDRPLMSGKEVFPGTRGLLLRDIEQDILKGGRFVIHHYCVSLAVVTFTRSSSVLYLRSWESGLGRACRFSLISLLFGWWGVPFGLIMTPYTLWKNGRGGSDVTRDLLHQVLGPARTQSLLAKAAPRQISPWHWLLFIVSLALPVGLIYAFIQSLD</sequence>
<protein>
    <submittedName>
        <fullName evidence="2">Uncharacterized protein</fullName>
    </submittedName>
</protein>
<reference evidence="3" key="1">
    <citation type="journal article" date="2019" name="Int. J. Syst. Evol. Microbiol.">
        <title>The Global Catalogue of Microorganisms (GCM) 10K type strain sequencing project: providing services to taxonomists for standard genome sequencing and annotation.</title>
        <authorList>
            <consortium name="The Broad Institute Genomics Platform"/>
            <consortium name="The Broad Institute Genome Sequencing Center for Infectious Disease"/>
            <person name="Wu L."/>
            <person name="Ma J."/>
        </authorList>
    </citation>
    <scope>NUCLEOTIDE SEQUENCE [LARGE SCALE GENOMIC DNA]</scope>
    <source>
        <strain evidence="3">JCM 18053</strain>
    </source>
</reference>
<keyword evidence="3" id="KW-1185">Reference proteome</keyword>
<proteinExistence type="predicted"/>
<feature type="transmembrane region" description="Helical" evidence="1">
    <location>
        <begin position="93"/>
        <end position="117"/>
    </location>
</feature>
<dbReference type="Proteomes" id="UP001499852">
    <property type="component" value="Unassembled WGS sequence"/>
</dbReference>
<feature type="transmembrane region" description="Helical" evidence="1">
    <location>
        <begin position="155"/>
        <end position="175"/>
    </location>
</feature>
<keyword evidence="1" id="KW-0812">Transmembrane</keyword>
<comment type="caution">
    <text evidence="2">The sequence shown here is derived from an EMBL/GenBank/DDBJ whole genome shotgun (WGS) entry which is preliminary data.</text>
</comment>
<feature type="transmembrane region" description="Helical" evidence="1">
    <location>
        <begin position="59"/>
        <end position="81"/>
    </location>
</feature>